<evidence type="ECO:0000313" key="4">
    <source>
        <dbReference type="EMBL" id="KAJ8773564.1"/>
    </source>
</evidence>
<feature type="domain" description="Tify" evidence="3">
    <location>
        <begin position="94"/>
        <end position="128"/>
    </location>
</feature>
<dbReference type="Pfam" id="PF09425">
    <property type="entry name" value="Jas_motif"/>
    <property type="match status" value="1"/>
</dbReference>
<dbReference type="PROSITE" id="PS51320">
    <property type="entry name" value="TIFY"/>
    <property type="match status" value="1"/>
</dbReference>
<dbReference type="InterPro" id="IPR010399">
    <property type="entry name" value="Tify_dom"/>
</dbReference>
<evidence type="ECO:0000313" key="5">
    <source>
        <dbReference type="Proteomes" id="UP001159364"/>
    </source>
</evidence>
<comment type="function">
    <text evidence="2">Repressor of jasmonate responses.</text>
</comment>
<dbReference type="InterPro" id="IPR040390">
    <property type="entry name" value="TIFY/JAZ"/>
</dbReference>
<dbReference type="GO" id="GO:0031347">
    <property type="term" value="P:regulation of defense response"/>
    <property type="evidence" value="ECO:0007669"/>
    <property type="project" value="UniProtKB-UniRule"/>
</dbReference>
<proteinExistence type="inferred from homology"/>
<keyword evidence="2" id="KW-0539">Nucleus</keyword>
<protein>
    <recommendedName>
        <fullName evidence="2">Protein TIFY</fullName>
    </recommendedName>
    <alternativeName>
        <fullName evidence="2">Jasmonate ZIM domain-containing protein</fullName>
    </alternativeName>
</protein>
<accession>A0AAV8U646</accession>
<keyword evidence="5" id="KW-1185">Reference proteome</keyword>
<evidence type="ECO:0000256" key="1">
    <source>
        <dbReference type="ARBA" id="ARBA00008614"/>
    </source>
</evidence>
<dbReference type="GO" id="GO:2000022">
    <property type="term" value="P:regulation of jasmonic acid mediated signaling pathway"/>
    <property type="evidence" value="ECO:0007669"/>
    <property type="project" value="UniProtKB-UniRule"/>
</dbReference>
<dbReference type="InterPro" id="IPR018467">
    <property type="entry name" value="CCT_CS"/>
</dbReference>
<comment type="subcellular location">
    <subcellularLocation>
        <location evidence="2">Nucleus</location>
    </subcellularLocation>
</comment>
<name>A0AAV8U646_9ROSI</name>
<dbReference type="GO" id="GO:0005634">
    <property type="term" value="C:nucleus"/>
    <property type="evidence" value="ECO:0007669"/>
    <property type="project" value="UniProtKB-SubCell"/>
</dbReference>
<reference evidence="4 5" key="1">
    <citation type="submission" date="2021-09" db="EMBL/GenBank/DDBJ databases">
        <title>Genomic insights and catalytic innovation underlie evolution of tropane alkaloids biosynthesis.</title>
        <authorList>
            <person name="Wang Y.-J."/>
            <person name="Tian T."/>
            <person name="Huang J.-P."/>
            <person name="Huang S.-X."/>
        </authorList>
    </citation>
    <scope>NUCLEOTIDE SEQUENCE [LARGE SCALE GENOMIC DNA]</scope>
    <source>
        <strain evidence="4">KIB-2018</strain>
        <tissue evidence="4">Leaf</tissue>
    </source>
</reference>
<sequence>MSRATVELDFFGVDKGCSSMSPFPRCLPRQRSFRDIQSAISKINPELLNSVVVSAISHPLSPESTNHFNSNKLIPVPSTTKEAFSLVPRASTENSSGTAPLTIFYNGIVAVYDVPQDKAETIMNLAKKGVSKGCETADEKKLLETINGDLSIARRKSLRRFVEKRSERLTSVSPF</sequence>
<evidence type="ECO:0000256" key="2">
    <source>
        <dbReference type="RuleBase" id="RU369065"/>
    </source>
</evidence>
<dbReference type="SMART" id="SM00979">
    <property type="entry name" value="TIFY"/>
    <property type="match status" value="1"/>
</dbReference>
<dbReference type="AlphaFoldDB" id="A0AAV8U646"/>
<dbReference type="PANTHER" id="PTHR33077">
    <property type="entry name" value="PROTEIN TIFY 4A-RELATED-RELATED"/>
    <property type="match status" value="1"/>
</dbReference>
<dbReference type="EMBL" id="JAIWQS010000001">
    <property type="protein sequence ID" value="KAJ8773564.1"/>
    <property type="molecule type" value="Genomic_DNA"/>
</dbReference>
<comment type="similarity">
    <text evidence="1 2">Belongs to the TIFY/JAZ family.</text>
</comment>
<comment type="caution">
    <text evidence="4">The sequence shown here is derived from an EMBL/GenBank/DDBJ whole genome shotgun (WGS) entry which is preliminary data.</text>
</comment>
<dbReference type="GO" id="GO:0009611">
    <property type="term" value="P:response to wounding"/>
    <property type="evidence" value="ECO:0007669"/>
    <property type="project" value="UniProtKB-UniRule"/>
</dbReference>
<organism evidence="4 5">
    <name type="scientific">Erythroxylum novogranatense</name>
    <dbReference type="NCBI Taxonomy" id="1862640"/>
    <lineage>
        <taxon>Eukaryota</taxon>
        <taxon>Viridiplantae</taxon>
        <taxon>Streptophyta</taxon>
        <taxon>Embryophyta</taxon>
        <taxon>Tracheophyta</taxon>
        <taxon>Spermatophyta</taxon>
        <taxon>Magnoliopsida</taxon>
        <taxon>eudicotyledons</taxon>
        <taxon>Gunneridae</taxon>
        <taxon>Pentapetalae</taxon>
        <taxon>rosids</taxon>
        <taxon>fabids</taxon>
        <taxon>Malpighiales</taxon>
        <taxon>Erythroxylaceae</taxon>
        <taxon>Erythroxylum</taxon>
    </lineage>
</organism>
<gene>
    <name evidence="4" type="ORF">K2173_005810</name>
</gene>
<keyword evidence="2" id="KW-1184">Jasmonic acid signaling pathway</keyword>
<comment type="domain">
    <text evidence="2">The jas domain is required for interaction with COI1.</text>
</comment>
<dbReference type="Pfam" id="PF06200">
    <property type="entry name" value="tify"/>
    <property type="match status" value="1"/>
</dbReference>
<dbReference type="PANTHER" id="PTHR33077:SF5">
    <property type="entry name" value="PROTEIN TIFY 9"/>
    <property type="match status" value="1"/>
</dbReference>
<dbReference type="Proteomes" id="UP001159364">
    <property type="component" value="Linkage Group LG01"/>
</dbReference>
<evidence type="ECO:0000259" key="3">
    <source>
        <dbReference type="PROSITE" id="PS51320"/>
    </source>
</evidence>